<reference evidence="3" key="1">
    <citation type="journal article" date="2015" name="Genome Announc.">
        <title>Complete Genome Sequence of Herbaspirillum hiltneri N3 (DSM 17495), Isolated from Surface-Sterilized Wheat Roots.</title>
        <authorList>
            <person name="Guizelini D."/>
            <person name="Saizaki P.M."/>
            <person name="Coimbra N.A."/>
            <person name="Weiss V.A."/>
            <person name="Faoro H."/>
            <person name="Sfeir M.Z."/>
            <person name="Baura V.A."/>
            <person name="Monteiro R.A."/>
            <person name="Chubatsu L.S."/>
            <person name="Souza E.M."/>
            <person name="Cruz L.M."/>
            <person name="Pedrosa F.O."/>
            <person name="Raittz R.T."/>
            <person name="Marchaukoski J.N."/>
            <person name="Steffens M.B."/>
        </authorList>
    </citation>
    <scope>NUCLEOTIDE SEQUENCE [LARGE SCALE GENOMIC DNA]</scope>
    <source>
        <strain evidence="3">N3</strain>
    </source>
</reference>
<dbReference type="EMBL" id="CP011409">
    <property type="protein sequence ID" value="AKZ64668.1"/>
    <property type="molecule type" value="Genomic_DNA"/>
</dbReference>
<evidence type="ECO:0000256" key="1">
    <source>
        <dbReference type="SAM" id="Phobius"/>
    </source>
</evidence>
<accession>A0ABN4I5A2</accession>
<evidence type="ECO:0000313" key="2">
    <source>
        <dbReference type="EMBL" id="AKZ64668.1"/>
    </source>
</evidence>
<protein>
    <submittedName>
        <fullName evidence="2">Uncharacterized protein</fullName>
    </submittedName>
</protein>
<keyword evidence="1" id="KW-1133">Transmembrane helix</keyword>
<feature type="transmembrane region" description="Helical" evidence="1">
    <location>
        <begin position="28"/>
        <end position="51"/>
    </location>
</feature>
<dbReference type="Proteomes" id="UP000063429">
    <property type="component" value="Chromosome"/>
</dbReference>
<proteinExistence type="predicted"/>
<evidence type="ECO:0000313" key="3">
    <source>
        <dbReference type="Proteomes" id="UP000063429"/>
    </source>
</evidence>
<keyword evidence="1" id="KW-0472">Membrane</keyword>
<organism evidence="2 3">
    <name type="scientific">Herbaspirillum hiltneri N3</name>
    <dbReference type="NCBI Taxonomy" id="1262470"/>
    <lineage>
        <taxon>Bacteria</taxon>
        <taxon>Pseudomonadati</taxon>
        <taxon>Pseudomonadota</taxon>
        <taxon>Betaproteobacteria</taxon>
        <taxon>Burkholderiales</taxon>
        <taxon>Oxalobacteraceae</taxon>
        <taxon>Herbaspirillum</taxon>
    </lineage>
</organism>
<sequence>MASASLLALLVLIAPMRKFLKNHPVVEAGFWILVVLIFLSYQIALATNIIFDKSPSKKIDVWVKQKVAYTGKGAHLTLLLNGPRIDYQRQILNVRPEVFDHVKLGDQISLSVHTGALGLLWFDGSWSKVPFDEKRP</sequence>
<keyword evidence="3" id="KW-1185">Reference proteome</keyword>
<keyword evidence="1" id="KW-0812">Transmembrane</keyword>
<name>A0ABN4I5A2_9BURK</name>
<gene>
    <name evidence="2" type="ORF">F506_20210</name>
</gene>